<dbReference type="AlphaFoldDB" id="A0A4R8LYF4"/>
<dbReference type="InterPro" id="IPR053782">
    <property type="entry name" value="TraW-like"/>
</dbReference>
<dbReference type="NCBIfam" id="NF033888">
    <property type="entry name" value="conj_TraW"/>
    <property type="match status" value="1"/>
</dbReference>
<evidence type="ECO:0000313" key="3">
    <source>
        <dbReference type="Proteomes" id="UP000295509"/>
    </source>
</evidence>
<sequence>MKGINIRLSTTLAGAALLSLSSSAFAVCDGCVVGAVKEAEITLQTAIASLGSSLTTLLNEIDTDIASIGSKLSDSVVQAANTQREMSLEVQRQQEMDQVARETELPLDPCATSSSNYAVQAVSGAASTSSSLRPGGAHVSYPPLEKALNSPAPSVEASRRASASIHGDNYCTPLEFQLGYPGCKASQLPDGDADVDSIFIGAGMPGKGVDLTFTQQQQDAARAYARMSIDPQPPESINKAEAGTEAGKLYIAMQKAYQANISSAIKPINDLIGSRQPFNGSAQLIQDLKQSDAAAQYFNATASSVAKSTGTMSLAELEDFEAGRRWRNPYWQIEFGAIADPTKLMRELLFTTAFLADQTHKHVELQRQTNVLLGQLLASNERGVDRTAIETQLQRVRVTNAR</sequence>
<proteinExistence type="predicted"/>
<accession>A0A4R8LYF4</accession>
<comment type="caution">
    <text evidence="2">The sequence shown here is derived from an EMBL/GenBank/DDBJ whole genome shotgun (WGS) entry which is preliminary data.</text>
</comment>
<dbReference type="Proteomes" id="UP000295509">
    <property type="component" value="Unassembled WGS sequence"/>
</dbReference>
<protein>
    <recommendedName>
        <fullName evidence="4">TraW protein</fullName>
    </recommendedName>
</protein>
<dbReference type="EMBL" id="SORE01000006">
    <property type="protein sequence ID" value="TDY51835.1"/>
    <property type="molecule type" value="Genomic_DNA"/>
</dbReference>
<evidence type="ECO:0000256" key="1">
    <source>
        <dbReference type="SAM" id="SignalP"/>
    </source>
</evidence>
<organism evidence="2 3">
    <name type="scientific">Paraburkholderia rhizosphaerae</name>
    <dbReference type="NCBI Taxonomy" id="480658"/>
    <lineage>
        <taxon>Bacteria</taxon>
        <taxon>Pseudomonadati</taxon>
        <taxon>Pseudomonadota</taxon>
        <taxon>Betaproteobacteria</taxon>
        <taxon>Burkholderiales</taxon>
        <taxon>Burkholderiaceae</taxon>
        <taxon>Paraburkholderia</taxon>
    </lineage>
</organism>
<keyword evidence="1" id="KW-0732">Signal</keyword>
<evidence type="ECO:0008006" key="4">
    <source>
        <dbReference type="Google" id="ProtNLM"/>
    </source>
</evidence>
<name>A0A4R8LYF4_9BURK</name>
<feature type="signal peptide" evidence="1">
    <location>
        <begin position="1"/>
        <end position="26"/>
    </location>
</feature>
<feature type="chain" id="PRO_5020510953" description="TraW protein" evidence="1">
    <location>
        <begin position="27"/>
        <end position="402"/>
    </location>
</feature>
<reference evidence="2 3" key="1">
    <citation type="submission" date="2019-03" db="EMBL/GenBank/DDBJ databases">
        <title>Genomic Encyclopedia of Type Strains, Phase III (KMG-III): the genomes of soil and plant-associated and newly described type strains.</title>
        <authorList>
            <person name="Whitman W."/>
        </authorList>
    </citation>
    <scope>NUCLEOTIDE SEQUENCE [LARGE SCALE GENOMIC DNA]</scope>
    <source>
        <strain evidence="2 3">LMG 29544</strain>
    </source>
</reference>
<keyword evidence="3" id="KW-1185">Reference proteome</keyword>
<evidence type="ECO:0000313" key="2">
    <source>
        <dbReference type="EMBL" id="TDY51835.1"/>
    </source>
</evidence>
<gene>
    <name evidence="2" type="ORF">BX592_106129</name>
</gene>